<comment type="caution">
    <text evidence="6">The sequence shown here is derived from an EMBL/GenBank/DDBJ whole genome shotgun (WGS) entry which is preliminary data.</text>
</comment>
<gene>
    <name evidence="6" type="ORF">NUH29_10315</name>
</gene>
<protein>
    <submittedName>
        <fullName evidence="6">Histidine kinase</fullName>
    </submittedName>
</protein>
<feature type="domain" description="Histidine kinase/HSP90-like ATPase" evidence="5">
    <location>
        <begin position="563"/>
        <end position="654"/>
    </location>
</feature>
<dbReference type="SUPFAM" id="SSF55874">
    <property type="entry name" value="ATPase domain of HSP90 chaperone/DNA topoisomerase II/histidine kinase"/>
    <property type="match status" value="1"/>
</dbReference>
<keyword evidence="2 6" id="KW-0418">Kinase</keyword>
<dbReference type="Pfam" id="PF02518">
    <property type="entry name" value="HATPase_c"/>
    <property type="match status" value="1"/>
</dbReference>
<feature type="transmembrane region" description="Helical" evidence="4">
    <location>
        <begin position="134"/>
        <end position="152"/>
    </location>
</feature>
<dbReference type="PANTHER" id="PTHR24421">
    <property type="entry name" value="NITRATE/NITRITE SENSOR PROTEIN NARX-RELATED"/>
    <property type="match status" value="1"/>
</dbReference>
<feature type="transmembrane region" description="Helical" evidence="4">
    <location>
        <begin position="235"/>
        <end position="258"/>
    </location>
</feature>
<dbReference type="Pfam" id="PF07730">
    <property type="entry name" value="HisKA_3"/>
    <property type="match status" value="1"/>
</dbReference>
<keyword evidence="1" id="KW-0808">Transferase</keyword>
<feature type="transmembrane region" description="Helical" evidence="4">
    <location>
        <begin position="270"/>
        <end position="296"/>
    </location>
</feature>
<proteinExistence type="predicted"/>
<dbReference type="SMART" id="SM00387">
    <property type="entry name" value="HATPase_c"/>
    <property type="match status" value="1"/>
</dbReference>
<evidence type="ECO:0000256" key="4">
    <source>
        <dbReference type="SAM" id="Phobius"/>
    </source>
</evidence>
<keyword evidence="4" id="KW-0472">Membrane</keyword>
<evidence type="ECO:0000313" key="7">
    <source>
        <dbReference type="Proteomes" id="UP001205337"/>
    </source>
</evidence>
<feature type="transmembrane region" description="Helical" evidence="4">
    <location>
        <begin position="68"/>
        <end position="93"/>
    </location>
</feature>
<keyword evidence="3" id="KW-0902">Two-component regulatory system</keyword>
<evidence type="ECO:0000256" key="1">
    <source>
        <dbReference type="ARBA" id="ARBA00022679"/>
    </source>
</evidence>
<feature type="transmembrane region" description="Helical" evidence="4">
    <location>
        <begin position="39"/>
        <end position="61"/>
    </location>
</feature>
<dbReference type="InterPro" id="IPR050482">
    <property type="entry name" value="Sensor_HK_TwoCompSys"/>
</dbReference>
<evidence type="ECO:0000313" key="6">
    <source>
        <dbReference type="EMBL" id="MCS0499941.1"/>
    </source>
</evidence>
<reference evidence="6 7" key="1">
    <citation type="submission" date="2022-08" db="EMBL/GenBank/DDBJ databases">
        <authorList>
            <person name="Li F."/>
        </authorList>
    </citation>
    <scope>NUCLEOTIDE SEQUENCE [LARGE SCALE GENOMIC DNA]</scope>
    <source>
        <strain evidence="6 7">10F1B-8-1</strain>
    </source>
</reference>
<organism evidence="6 7">
    <name type="scientific">Protaetiibacter mangrovi</name>
    <dbReference type="NCBI Taxonomy" id="2970926"/>
    <lineage>
        <taxon>Bacteria</taxon>
        <taxon>Bacillati</taxon>
        <taxon>Actinomycetota</taxon>
        <taxon>Actinomycetes</taxon>
        <taxon>Micrococcales</taxon>
        <taxon>Microbacteriaceae</taxon>
        <taxon>Protaetiibacter</taxon>
    </lineage>
</organism>
<name>A0ABT1ZGV9_9MICO</name>
<dbReference type="GO" id="GO:0016301">
    <property type="term" value="F:kinase activity"/>
    <property type="evidence" value="ECO:0007669"/>
    <property type="project" value="UniProtKB-KW"/>
</dbReference>
<feature type="transmembrane region" description="Helical" evidence="4">
    <location>
        <begin position="99"/>
        <end position="122"/>
    </location>
</feature>
<dbReference type="EMBL" id="JANTHX010000007">
    <property type="protein sequence ID" value="MCS0499941.1"/>
    <property type="molecule type" value="Genomic_DNA"/>
</dbReference>
<dbReference type="InterPro" id="IPR036890">
    <property type="entry name" value="HATPase_C_sf"/>
</dbReference>
<keyword evidence="4" id="KW-1133">Transmembrane helix</keyword>
<accession>A0ABT1ZGV9</accession>
<dbReference type="RefSeq" id="WP_258799028.1">
    <property type="nucleotide sequence ID" value="NZ_JANTHX010000007.1"/>
</dbReference>
<keyword evidence="4" id="KW-0812">Transmembrane</keyword>
<feature type="transmembrane region" description="Helical" evidence="4">
    <location>
        <begin position="302"/>
        <end position="322"/>
    </location>
</feature>
<sequence length="660" mass="67538">MSTASASLRRVAVWTIPVASTVAVATGVLLAARAGAADLGYLLVDVAVGATYPVVGAAMAVRRPRDPVGWLFCAGGLGLSAQALAGGIALATGGPTAEVAAWVVNWVFFVGLGPLLLLPTLLPDGRLPSRRWRPAVAALAVAVAVVTVLLMLRDELWVWGRVSLNPIGVVSTDVVAPAFAVVLVAAVLTGVGALVVRLRGGGTEVRRRLLPVLVATVVLAAAVIVDAILPPDPPIGSWALAVALPLLPVATAAAVLRYRLFDVELAIRRVLVVVATAAILLGAYLGTVAIVGTLLGAGAADAAPLVAAAVVAAAAAPLGRVVGRVVARLLFGDRSEPGTALARLGERLEASGEQGSPLHDSAETVAVTLRLPGVAVVSSDGREVSRYGDADGTDATSVPLRAGGVVEGELRVVGRAPGEALSRSDLAVLDDLARPLALALAADRLAREVRASRERAVVAREDERRRIRRELHDGLGPGLAAIGIQLDLAVAAPQERAEPAVGRARGIVDELVGEVRRIVHDLRPAALDELGLLGAVEDLALAAGGSAASVELEAVELPPLPAATEVAAYRIVQEALANALKHAQARRIRLRIEPRGAVLHLAVEDDGRGIAATATPGVGSSSMRDRATEIGGVLRREEAVGGGTIVIAELPLSTEQRGTA</sequence>
<evidence type="ECO:0000259" key="5">
    <source>
        <dbReference type="SMART" id="SM00387"/>
    </source>
</evidence>
<dbReference type="CDD" id="cd16917">
    <property type="entry name" value="HATPase_UhpB-NarQ-NarX-like"/>
    <property type="match status" value="1"/>
</dbReference>
<dbReference type="Gene3D" id="1.20.5.1930">
    <property type="match status" value="1"/>
</dbReference>
<keyword evidence="7" id="KW-1185">Reference proteome</keyword>
<feature type="transmembrane region" description="Helical" evidence="4">
    <location>
        <begin position="12"/>
        <end position="33"/>
    </location>
</feature>
<dbReference type="InterPro" id="IPR003594">
    <property type="entry name" value="HATPase_dom"/>
</dbReference>
<feature type="transmembrane region" description="Helical" evidence="4">
    <location>
        <begin position="208"/>
        <end position="229"/>
    </location>
</feature>
<dbReference type="InterPro" id="IPR011712">
    <property type="entry name" value="Sig_transdc_His_kin_sub3_dim/P"/>
</dbReference>
<dbReference type="Gene3D" id="3.30.565.10">
    <property type="entry name" value="Histidine kinase-like ATPase, C-terminal domain"/>
    <property type="match status" value="1"/>
</dbReference>
<dbReference type="Proteomes" id="UP001205337">
    <property type="component" value="Unassembled WGS sequence"/>
</dbReference>
<feature type="transmembrane region" description="Helical" evidence="4">
    <location>
        <begin position="174"/>
        <end position="196"/>
    </location>
</feature>
<evidence type="ECO:0000256" key="3">
    <source>
        <dbReference type="ARBA" id="ARBA00023012"/>
    </source>
</evidence>
<evidence type="ECO:0000256" key="2">
    <source>
        <dbReference type="ARBA" id="ARBA00022777"/>
    </source>
</evidence>